<evidence type="ECO:0000256" key="1">
    <source>
        <dbReference type="ARBA" id="ARBA00004502"/>
    </source>
</evidence>
<dbReference type="PANTHER" id="PTHR14024">
    <property type="entry name" value="PERILIPIN"/>
    <property type="match status" value="1"/>
</dbReference>
<evidence type="ECO:0000313" key="6">
    <source>
        <dbReference type="Proteomes" id="UP000596742"/>
    </source>
</evidence>
<evidence type="ECO:0000256" key="4">
    <source>
        <dbReference type="PIRNR" id="PIRNR036881"/>
    </source>
</evidence>
<evidence type="ECO:0000256" key="3">
    <source>
        <dbReference type="ARBA" id="ARBA00022677"/>
    </source>
</evidence>
<name>A0A8B6C3Q2_MYTGA</name>
<dbReference type="Pfam" id="PF03036">
    <property type="entry name" value="Perilipin"/>
    <property type="match status" value="1"/>
</dbReference>
<dbReference type="GO" id="GO:0019915">
    <property type="term" value="P:lipid storage"/>
    <property type="evidence" value="ECO:0007669"/>
    <property type="project" value="TreeGrafter"/>
</dbReference>
<dbReference type="EMBL" id="UYJE01001057">
    <property type="protein sequence ID" value="VDH98763.1"/>
    <property type="molecule type" value="Genomic_DNA"/>
</dbReference>
<dbReference type="AlphaFoldDB" id="A0A8B6C3Q2"/>
<comment type="subcellular location">
    <subcellularLocation>
        <location evidence="1">Lipid droplet</location>
    </subcellularLocation>
</comment>
<dbReference type="PIRSF" id="PIRSF036881">
    <property type="entry name" value="PAT"/>
    <property type="match status" value="1"/>
</dbReference>
<protein>
    <submittedName>
        <fullName evidence="5">Perilipin-2</fullName>
    </submittedName>
</protein>
<organism evidence="5 6">
    <name type="scientific">Mytilus galloprovincialis</name>
    <name type="common">Mediterranean mussel</name>
    <dbReference type="NCBI Taxonomy" id="29158"/>
    <lineage>
        <taxon>Eukaryota</taxon>
        <taxon>Metazoa</taxon>
        <taxon>Spiralia</taxon>
        <taxon>Lophotrochozoa</taxon>
        <taxon>Mollusca</taxon>
        <taxon>Bivalvia</taxon>
        <taxon>Autobranchia</taxon>
        <taxon>Pteriomorphia</taxon>
        <taxon>Mytilida</taxon>
        <taxon>Mytiloidea</taxon>
        <taxon>Mytilidae</taxon>
        <taxon>Mytilinae</taxon>
        <taxon>Mytilus</taxon>
    </lineage>
</organism>
<reference evidence="5" key="1">
    <citation type="submission" date="2018-11" db="EMBL/GenBank/DDBJ databases">
        <authorList>
            <person name="Alioto T."/>
            <person name="Alioto T."/>
        </authorList>
    </citation>
    <scope>NUCLEOTIDE SEQUENCE</scope>
</reference>
<evidence type="ECO:0000256" key="2">
    <source>
        <dbReference type="ARBA" id="ARBA00006311"/>
    </source>
</evidence>
<dbReference type="Proteomes" id="UP000596742">
    <property type="component" value="Unassembled WGS sequence"/>
</dbReference>
<evidence type="ECO:0000313" key="5">
    <source>
        <dbReference type="EMBL" id="VDH98763.1"/>
    </source>
</evidence>
<keyword evidence="6" id="KW-1185">Reference proteome</keyword>
<accession>A0A8B6C3Q2</accession>
<comment type="similarity">
    <text evidence="2 4">Belongs to the perilipin family.</text>
</comment>
<dbReference type="SUPFAM" id="SSF109775">
    <property type="entry name" value="Mannose-6-phosphate receptor binding protein 1 (Tip47), C-terminal domain"/>
    <property type="match status" value="1"/>
</dbReference>
<dbReference type="OrthoDB" id="376826at2759"/>
<sequence length="442" mass="50260">MYRQHMEEQRRIMEDQQFINQLGKIPVVSSAWTQAYNLYQRTKGSHELLKSSLNMAEAGVKTVVDTSVVFGKPLVERYQPQIVEKANSYACEKLNQLEEKYPVINKPTEELMEDGKQMYDRYVKPTVDRVVAVKDFTANSYNTGKEQIGKVKQIGSAVTEFGCNQVAKTMDTPYGQFVSSQVNNALDFSEQYVEKYLPESDSEDEENVEKEEMDEYPPNAVTRATSLTGKVRKRMYNKAMRDMKRLQLRSQENLAKLSFTVDLIQYAKTNIETATGKVTGSFGVVQDKMTSVWSQIVTEEDEVQDVPKTLEGQSIAVARNLTKKVKIGITTLTSYIPESVQITLKDRIDQAKQYSDELIKSFQNVNSYEEVPSWLLAQAQDKMGYVQETVNFLTEYLLSKPLDWLSPEFDLDGINLADPVMDLSSNGHAPHEPFDGDNTDNQ</sequence>
<dbReference type="PANTHER" id="PTHR14024:SF49">
    <property type="entry name" value="LIPID STORAGE DROPLETS SURFACE-BINDING PROTEIN 1"/>
    <property type="match status" value="1"/>
</dbReference>
<dbReference type="Gene3D" id="1.20.120.340">
    <property type="entry name" value="Flagellar protein FliS"/>
    <property type="match status" value="1"/>
</dbReference>
<keyword evidence="3" id="KW-0551">Lipid droplet</keyword>
<dbReference type="GO" id="GO:0010890">
    <property type="term" value="P:positive regulation of triglyceride storage"/>
    <property type="evidence" value="ECO:0007669"/>
    <property type="project" value="TreeGrafter"/>
</dbReference>
<dbReference type="InterPro" id="IPR004279">
    <property type="entry name" value="Perilipin"/>
</dbReference>
<comment type="caution">
    <text evidence="5">The sequence shown here is derived from an EMBL/GenBank/DDBJ whole genome shotgun (WGS) entry which is preliminary data.</text>
</comment>
<dbReference type="GO" id="GO:0005811">
    <property type="term" value="C:lipid droplet"/>
    <property type="evidence" value="ECO:0007669"/>
    <property type="project" value="UniProtKB-SubCell"/>
</dbReference>
<proteinExistence type="inferred from homology"/>
<gene>
    <name evidence="5" type="ORF">MGAL_10B009849</name>
</gene>
<dbReference type="GO" id="GO:0005829">
    <property type="term" value="C:cytosol"/>
    <property type="evidence" value="ECO:0007669"/>
    <property type="project" value="TreeGrafter"/>
</dbReference>